<evidence type="ECO:0000256" key="1">
    <source>
        <dbReference type="ARBA" id="ARBA00004141"/>
    </source>
</evidence>
<feature type="domain" description="O-antigen ligase-related" evidence="6">
    <location>
        <begin position="257"/>
        <end position="447"/>
    </location>
</feature>
<feature type="transmembrane region" description="Helical" evidence="5">
    <location>
        <begin position="272"/>
        <end position="289"/>
    </location>
</feature>
<dbReference type="InterPro" id="IPR007016">
    <property type="entry name" value="O-antigen_ligase-rel_domated"/>
</dbReference>
<feature type="transmembrane region" description="Helical" evidence="5">
    <location>
        <begin position="159"/>
        <end position="179"/>
    </location>
</feature>
<keyword evidence="8" id="KW-1185">Reference proteome</keyword>
<feature type="transmembrane region" description="Helical" evidence="5">
    <location>
        <begin position="129"/>
        <end position="147"/>
    </location>
</feature>
<feature type="transmembrane region" description="Helical" evidence="5">
    <location>
        <begin position="6"/>
        <end position="24"/>
    </location>
</feature>
<evidence type="ECO:0000256" key="3">
    <source>
        <dbReference type="ARBA" id="ARBA00022989"/>
    </source>
</evidence>
<dbReference type="Proteomes" id="UP000295765">
    <property type="component" value="Unassembled WGS sequence"/>
</dbReference>
<evidence type="ECO:0000259" key="6">
    <source>
        <dbReference type="Pfam" id="PF04932"/>
    </source>
</evidence>
<accession>A0A4R2L506</accession>
<name>A0A4R2L506_9GAMM</name>
<feature type="transmembrane region" description="Helical" evidence="5">
    <location>
        <begin position="296"/>
        <end position="316"/>
    </location>
</feature>
<feature type="transmembrane region" description="Helical" evidence="5">
    <location>
        <begin position="222"/>
        <end position="240"/>
    </location>
</feature>
<gene>
    <name evidence="7" type="ORF">EV699_115115</name>
</gene>
<keyword evidence="2 5" id="KW-0812">Transmembrane</keyword>
<feature type="transmembrane region" description="Helical" evidence="5">
    <location>
        <begin position="431"/>
        <end position="459"/>
    </location>
</feature>
<reference evidence="7 8" key="1">
    <citation type="submission" date="2019-03" db="EMBL/GenBank/DDBJ databases">
        <title>Genomic Encyclopedia of Type Strains, Phase IV (KMG-IV): sequencing the most valuable type-strain genomes for metagenomic binning, comparative biology and taxonomic classification.</title>
        <authorList>
            <person name="Goeker M."/>
        </authorList>
    </citation>
    <scope>NUCLEOTIDE SEQUENCE [LARGE SCALE GENOMIC DNA]</scope>
    <source>
        <strain evidence="7 8">DSM 25287</strain>
    </source>
</reference>
<dbReference type="GO" id="GO:0016874">
    <property type="term" value="F:ligase activity"/>
    <property type="evidence" value="ECO:0007669"/>
    <property type="project" value="UniProtKB-KW"/>
</dbReference>
<evidence type="ECO:0000313" key="7">
    <source>
        <dbReference type="EMBL" id="TCO80337.1"/>
    </source>
</evidence>
<keyword evidence="7" id="KW-0436">Ligase</keyword>
<dbReference type="EMBL" id="SLWY01000015">
    <property type="protein sequence ID" value="TCO80337.1"/>
    <property type="molecule type" value="Genomic_DNA"/>
</dbReference>
<sequence>MASRSSLYIAIGLATLAAILAVHAGEGMRYVVLAVTVALAAWSLRQPAVGLVAALPLMYMINPTPTTVGWREFGFAITITVAGLSSIWRHRSMLAGLPRAGCIWLSIVTGWFVLNFFTAFWNGVSVADWVRGAAPFVFMSYFLPIWLEARANRVFAHGWQWAAGIAAALFSWHVVQVYVGEQLWRPATYIFDNGTWISMGYAEAQALGKQVFEFAIRVTQRLQQATDTLLCLGVVWGAWASLWLSNWLLRMLGLGLSILATTAIVLTYTRSMLLSSFLVALVLMLVAIRRGGAKRVVVLFLALVATGAGTITGFNLEAIYLNRLVQMQEQASVSFDASPNQGKEGMAASSVDGSIASLRAPTPLQSAMPGKMEGQPKDANIASRMEEYRIAWDHFRASPLVGHGLGVQHNIRFDAGNGEWLDTRVGYVHNWVMYVLMTGGLLGLGVYAAVLFGPAVLAWRRCPRESGLPELTFATVAVMAVYGLFFAVFRLIPFNLVLGGMWGLLLGVQREHARG</sequence>
<evidence type="ECO:0000256" key="2">
    <source>
        <dbReference type="ARBA" id="ARBA00022692"/>
    </source>
</evidence>
<evidence type="ECO:0000256" key="4">
    <source>
        <dbReference type="ARBA" id="ARBA00023136"/>
    </source>
</evidence>
<dbReference type="GO" id="GO:0016020">
    <property type="term" value="C:membrane"/>
    <property type="evidence" value="ECO:0007669"/>
    <property type="project" value="UniProtKB-SubCell"/>
</dbReference>
<keyword evidence="3 5" id="KW-1133">Transmembrane helix</keyword>
<keyword evidence="4 5" id="KW-0472">Membrane</keyword>
<feature type="transmembrane region" description="Helical" evidence="5">
    <location>
        <begin position="31"/>
        <end position="61"/>
    </location>
</feature>
<evidence type="ECO:0000313" key="8">
    <source>
        <dbReference type="Proteomes" id="UP000295765"/>
    </source>
</evidence>
<proteinExistence type="predicted"/>
<feature type="transmembrane region" description="Helical" evidence="5">
    <location>
        <begin position="102"/>
        <end position="123"/>
    </location>
</feature>
<evidence type="ECO:0000256" key="5">
    <source>
        <dbReference type="SAM" id="Phobius"/>
    </source>
</evidence>
<comment type="caution">
    <text evidence="7">The sequence shown here is derived from an EMBL/GenBank/DDBJ whole genome shotgun (WGS) entry which is preliminary data.</text>
</comment>
<feature type="transmembrane region" description="Helical" evidence="5">
    <location>
        <begin position="471"/>
        <end position="492"/>
    </location>
</feature>
<dbReference type="OrthoDB" id="7018869at2"/>
<dbReference type="AlphaFoldDB" id="A0A4R2L506"/>
<protein>
    <submittedName>
        <fullName evidence="7">O-antigen ligase-like membrane protein</fullName>
    </submittedName>
</protein>
<organism evidence="7 8">
    <name type="scientific">Plasticicumulans lactativorans</name>
    <dbReference type="NCBI Taxonomy" id="1133106"/>
    <lineage>
        <taxon>Bacteria</taxon>
        <taxon>Pseudomonadati</taxon>
        <taxon>Pseudomonadota</taxon>
        <taxon>Gammaproteobacteria</taxon>
        <taxon>Candidatus Competibacteraceae</taxon>
        <taxon>Plasticicumulans</taxon>
    </lineage>
</organism>
<dbReference type="Pfam" id="PF04932">
    <property type="entry name" value="Wzy_C"/>
    <property type="match status" value="1"/>
</dbReference>
<dbReference type="InterPro" id="IPR051533">
    <property type="entry name" value="WaaL-like"/>
</dbReference>
<dbReference type="PANTHER" id="PTHR37422">
    <property type="entry name" value="TEICHURONIC ACID BIOSYNTHESIS PROTEIN TUAE"/>
    <property type="match status" value="1"/>
</dbReference>
<dbReference type="PANTHER" id="PTHR37422:SF13">
    <property type="entry name" value="LIPOPOLYSACCHARIDE BIOSYNTHESIS PROTEIN PA4999-RELATED"/>
    <property type="match status" value="1"/>
</dbReference>
<feature type="transmembrane region" description="Helical" evidence="5">
    <location>
        <begin position="73"/>
        <end position="90"/>
    </location>
</feature>
<comment type="subcellular location">
    <subcellularLocation>
        <location evidence="1">Membrane</location>
        <topology evidence="1">Multi-pass membrane protein</topology>
    </subcellularLocation>
</comment>